<reference evidence="1 2" key="1">
    <citation type="submission" date="2021-05" db="EMBL/GenBank/DDBJ databases">
        <title>Genome Assembly of Synthetic Allotetraploid Brassica napus Reveals Homoeologous Exchanges between Subgenomes.</title>
        <authorList>
            <person name="Davis J.T."/>
        </authorList>
    </citation>
    <scope>NUCLEOTIDE SEQUENCE [LARGE SCALE GENOMIC DNA]</scope>
    <source>
        <strain evidence="2">cv. Da-Ae</strain>
        <tissue evidence="1">Seedling</tissue>
    </source>
</reference>
<dbReference type="EMBL" id="JAGKQM010000006">
    <property type="protein sequence ID" value="KAH0923308.1"/>
    <property type="molecule type" value="Genomic_DNA"/>
</dbReference>
<accession>A0ABQ8D1S1</accession>
<comment type="caution">
    <text evidence="1">The sequence shown here is derived from an EMBL/GenBank/DDBJ whole genome shotgun (WGS) entry which is preliminary data.</text>
</comment>
<name>A0ABQ8D1S1_BRANA</name>
<sequence length="130" mass="14831">ISTDKSQVAVYFNDISQNQLSQSLILEEESAEQSIFFHCLENQLQKKDNLTYVFQEPNFTKESSWRGRFHVHVKRTVRPVYATVLQHKKPTSSAADDITGGSRLTSQTVLRQEVPTATSKSYTFKTSMVI</sequence>
<dbReference type="Proteomes" id="UP000824890">
    <property type="component" value="Unassembled WGS sequence"/>
</dbReference>
<keyword evidence="2" id="KW-1185">Reference proteome</keyword>
<protein>
    <submittedName>
        <fullName evidence="1">Uncharacterized protein</fullName>
    </submittedName>
</protein>
<evidence type="ECO:0000313" key="2">
    <source>
        <dbReference type="Proteomes" id="UP000824890"/>
    </source>
</evidence>
<evidence type="ECO:0000313" key="1">
    <source>
        <dbReference type="EMBL" id="KAH0923308.1"/>
    </source>
</evidence>
<gene>
    <name evidence="1" type="ORF">HID58_023326</name>
</gene>
<organism evidence="1 2">
    <name type="scientific">Brassica napus</name>
    <name type="common">Rape</name>
    <dbReference type="NCBI Taxonomy" id="3708"/>
    <lineage>
        <taxon>Eukaryota</taxon>
        <taxon>Viridiplantae</taxon>
        <taxon>Streptophyta</taxon>
        <taxon>Embryophyta</taxon>
        <taxon>Tracheophyta</taxon>
        <taxon>Spermatophyta</taxon>
        <taxon>Magnoliopsida</taxon>
        <taxon>eudicotyledons</taxon>
        <taxon>Gunneridae</taxon>
        <taxon>Pentapetalae</taxon>
        <taxon>rosids</taxon>
        <taxon>malvids</taxon>
        <taxon>Brassicales</taxon>
        <taxon>Brassicaceae</taxon>
        <taxon>Brassiceae</taxon>
        <taxon>Brassica</taxon>
    </lineage>
</organism>
<feature type="non-terminal residue" evidence="1">
    <location>
        <position position="1"/>
    </location>
</feature>
<proteinExistence type="predicted"/>